<dbReference type="PANTHER" id="PTHR11639">
    <property type="entry name" value="S100 CALCIUM-BINDING PROTEIN"/>
    <property type="match status" value="1"/>
</dbReference>
<dbReference type="Pfam" id="PF00036">
    <property type="entry name" value="EF-hand_1"/>
    <property type="match status" value="1"/>
</dbReference>
<dbReference type="GO" id="GO:0046914">
    <property type="term" value="F:transition metal ion binding"/>
    <property type="evidence" value="ECO:0007669"/>
    <property type="project" value="InterPro"/>
</dbReference>
<dbReference type="GeneTree" id="ENSGT01150000287010"/>
<evidence type="ECO:0000259" key="3">
    <source>
        <dbReference type="PROSITE" id="PS50222"/>
    </source>
</evidence>
<dbReference type="InterPro" id="IPR011992">
    <property type="entry name" value="EF-hand-dom_pair"/>
</dbReference>
<dbReference type="STRING" id="8090.ENSORLP00000030718"/>
<feature type="domain" description="EF-hand" evidence="3">
    <location>
        <begin position="45"/>
        <end position="80"/>
    </location>
</feature>
<dbReference type="Bgee" id="ENSORLG00000026610">
    <property type="expression patterns" value="Expressed in pharyngeal gill and 15 other cell types or tissues"/>
</dbReference>
<evidence type="ECO:0000256" key="2">
    <source>
        <dbReference type="ARBA" id="ARBA00022837"/>
    </source>
</evidence>
<dbReference type="CDD" id="cd00213">
    <property type="entry name" value="S-100"/>
    <property type="match status" value="1"/>
</dbReference>
<dbReference type="PROSITE" id="PS50222">
    <property type="entry name" value="EF_HAND_2"/>
    <property type="match status" value="1"/>
</dbReference>
<evidence type="ECO:0000313" key="5">
    <source>
        <dbReference type="Proteomes" id="UP000001038"/>
    </source>
</evidence>
<reference evidence="4" key="3">
    <citation type="submission" date="2025-09" db="UniProtKB">
        <authorList>
            <consortium name="Ensembl"/>
        </authorList>
    </citation>
    <scope>IDENTIFICATION</scope>
    <source>
        <strain evidence="4">Hd-rR</strain>
    </source>
</reference>
<dbReference type="InterPro" id="IPR013787">
    <property type="entry name" value="S100_Ca-bd_sub"/>
</dbReference>
<protein>
    <recommendedName>
        <fullName evidence="3">EF-hand domain-containing protein</fullName>
    </recommendedName>
</protein>
<organism evidence="4 5">
    <name type="scientific">Oryzias latipes</name>
    <name type="common">Japanese rice fish</name>
    <name type="synonym">Japanese killifish</name>
    <dbReference type="NCBI Taxonomy" id="8090"/>
    <lineage>
        <taxon>Eukaryota</taxon>
        <taxon>Metazoa</taxon>
        <taxon>Chordata</taxon>
        <taxon>Craniata</taxon>
        <taxon>Vertebrata</taxon>
        <taxon>Euteleostomi</taxon>
        <taxon>Actinopterygii</taxon>
        <taxon>Neopterygii</taxon>
        <taxon>Teleostei</taxon>
        <taxon>Neoteleostei</taxon>
        <taxon>Acanthomorphata</taxon>
        <taxon>Ovalentaria</taxon>
        <taxon>Atherinomorphae</taxon>
        <taxon>Beloniformes</taxon>
        <taxon>Adrianichthyidae</taxon>
        <taxon>Oryziinae</taxon>
        <taxon>Oryzias</taxon>
    </lineage>
</organism>
<dbReference type="PROSITE" id="PS00018">
    <property type="entry name" value="EF_HAND_1"/>
    <property type="match status" value="1"/>
</dbReference>
<dbReference type="Pfam" id="PF01023">
    <property type="entry name" value="S_100"/>
    <property type="match status" value="1"/>
</dbReference>
<dbReference type="Ensembl" id="ENSORLT00000044054.1">
    <property type="protein sequence ID" value="ENSORLP00000030718.1"/>
    <property type="gene ID" value="ENSORLG00000026610.1"/>
</dbReference>
<dbReference type="InterPro" id="IPR018247">
    <property type="entry name" value="EF_Hand_1_Ca_BS"/>
</dbReference>
<evidence type="ECO:0000313" key="4">
    <source>
        <dbReference type="Ensembl" id="ENSORLP00000030718.1"/>
    </source>
</evidence>
<dbReference type="SMART" id="SM01394">
    <property type="entry name" value="S_100"/>
    <property type="match status" value="1"/>
</dbReference>
<dbReference type="GO" id="GO:0005509">
    <property type="term" value="F:calcium ion binding"/>
    <property type="evidence" value="ECO:0000318"/>
    <property type="project" value="GO_Central"/>
</dbReference>
<evidence type="ECO:0000256" key="1">
    <source>
        <dbReference type="ARBA" id="ARBA00022723"/>
    </source>
</evidence>
<name>A0A3B3HG12_ORYLA</name>
<dbReference type="SUPFAM" id="SSF47473">
    <property type="entry name" value="EF-hand"/>
    <property type="match status" value="1"/>
</dbReference>
<dbReference type="InterPro" id="IPR034325">
    <property type="entry name" value="S-100_dom"/>
</dbReference>
<proteinExistence type="predicted"/>
<dbReference type="PANTHER" id="PTHR11639:SF118">
    <property type="entry name" value="PROTEIN S100"/>
    <property type="match status" value="1"/>
</dbReference>
<reference evidence="4 5" key="1">
    <citation type="journal article" date="2007" name="Nature">
        <title>The medaka draft genome and insights into vertebrate genome evolution.</title>
        <authorList>
            <person name="Kasahara M."/>
            <person name="Naruse K."/>
            <person name="Sasaki S."/>
            <person name="Nakatani Y."/>
            <person name="Qu W."/>
            <person name="Ahsan B."/>
            <person name="Yamada T."/>
            <person name="Nagayasu Y."/>
            <person name="Doi K."/>
            <person name="Kasai Y."/>
            <person name="Jindo T."/>
            <person name="Kobayashi D."/>
            <person name="Shimada A."/>
            <person name="Toyoda A."/>
            <person name="Kuroki Y."/>
            <person name="Fujiyama A."/>
            <person name="Sasaki T."/>
            <person name="Shimizu A."/>
            <person name="Asakawa S."/>
            <person name="Shimizu N."/>
            <person name="Hashimoto S."/>
            <person name="Yang J."/>
            <person name="Lee Y."/>
            <person name="Matsushima K."/>
            <person name="Sugano S."/>
            <person name="Sakaizumi M."/>
            <person name="Narita T."/>
            <person name="Ohishi K."/>
            <person name="Haga S."/>
            <person name="Ohta F."/>
            <person name="Nomoto H."/>
            <person name="Nogata K."/>
            <person name="Morishita T."/>
            <person name="Endo T."/>
            <person name="Shin-I T."/>
            <person name="Takeda H."/>
            <person name="Morishita S."/>
            <person name="Kohara Y."/>
        </authorList>
    </citation>
    <scope>NUCLEOTIDE SEQUENCE [LARGE SCALE GENOMIC DNA]</scope>
    <source>
        <strain evidence="4 5">Hd-rR</strain>
    </source>
</reference>
<dbReference type="Proteomes" id="UP000001038">
    <property type="component" value="Chromosome 16"/>
</dbReference>
<dbReference type="InParanoid" id="A0A3B3HG12"/>
<keyword evidence="5" id="KW-1185">Reference proteome</keyword>
<keyword evidence="1" id="KW-0479">Metal-binding</keyword>
<dbReference type="SMART" id="SM00054">
    <property type="entry name" value="EFh"/>
    <property type="match status" value="1"/>
</dbReference>
<sequence length="95" mass="10733">MTTIFEAIAILRKVFDKYAGKEGDAKTLTKKELTDLLKEQLGGPPKQAEMDQFFKMLDNDGDGIVDFNEYVVLCATVDRCCVSYMHFHFSLCSVV</sequence>
<reference evidence="4" key="2">
    <citation type="submission" date="2025-08" db="UniProtKB">
        <authorList>
            <consortium name="Ensembl"/>
        </authorList>
    </citation>
    <scope>IDENTIFICATION</scope>
    <source>
        <strain evidence="4">Hd-rR</strain>
    </source>
</reference>
<dbReference type="InterPro" id="IPR002048">
    <property type="entry name" value="EF_hand_dom"/>
</dbReference>
<keyword evidence="2" id="KW-0106">Calcium</keyword>
<dbReference type="GO" id="GO:0048306">
    <property type="term" value="F:calcium-dependent protein binding"/>
    <property type="evidence" value="ECO:0000318"/>
    <property type="project" value="GO_Central"/>
</dbReference>
<accession>A0A3B3HG12</accession>
<dbReference type="AlphaFoldDB" id="A0A3B3HG12"/>
<dbReference type="GO" id="GO:0005737">
    <property type="term" value="C:cytoplasm"/>
    <property type="evidence" value="ECO:0000318"/>
    <property type="project" value="GO_Central"/>
</dbReference>
<dbReference type="Gene3D" id="1.10.238.10">
    <property type="entry name" value="EF-hand"/>
    <property type="match status" value="1"/>
</dbReference>